<evidence type="ECO:0000256" key="5">
    <source>
        <dbReference type="ARBA" id="ARBA00022989"/>
    </source>
</evidence>
<dbReference type="GO" id="GO:0005886">
    <property type="term" value="C:plasma membrane"/>
    <property type="evidence" value="ECO:0007669"/>
    <property type="project" value="UniProtKB-SubCell"/>
</dbReference>
<dbReference type="InterPro" id="IPR000620">
    <property type="entry name" value="EamA_dom"/>
</dbReference>
<keyword evidence="10" id="KW-1185">Reference proteome</keyword>
<keyword evidence="4 7" id="KW-0812">Transmembrane</keyword>
<dbReference type="EMBL" id="FOJY01000016">
    <property type="protein sequence ID" value="SFB27200.1"/>
    <property type="molecule type" value="Genomic_DNA"/>
</dbReference>
<feature type="transmembrane region" description="Helical" evidence="7">
    <location>
        <begin position="39"/>
        <end position="56"/>
    </location>
</feature>
<evidence type="ECO:0000256" key="4">
    <source>
        <dbReference type="ARBA" id="ARBA00022692"/>
    </source>
</evidence>
<comment type="subcellular location">
    <subcellularLocation>
        <location evidence="1">Cell membrane</location>
        <topology evidence="1">Multi-pass membrane protein</topology>
    </subcellularLocation>
</comment>
<feature type="transmembrane region" description="Helical" evidence="7">
    <location>
        <begin position="250"/>
        <end position="270"/>
    </location>
</feature>
<evidence type="ECO:0000313" key="9">
    <source>
        <dbReference type="EMBL" id="SFB27200.1"/>
    </source>
</evidence>
<accession>A0A1I0ZRY7</accession>
<name>A0A1I0ZRY7_9FIRM</name>
<dbReference type="InterPro" id="IPR051258">
    <property type="entry name" value="Diverse_Substrate_Transporter"/>
</dbReference>
<dbReference type="STRING" id="1120918.SAMN05216249_11655"/>
<keyword evidence="5 7" id="KW-1133">Transmembrane helix</keyword>
<gene>
    <name evidence="9" type="ORF">SAMN05216249_11655</name>
</gene>
<dbReference type="RefSeq" id="WP_092873518.1">
    <property type="nucleotide sequence ID" value="NZ_FOJY01000016.1"/>
</dbReference>
<dbReference type="Pfam" id="PF00892">
    <property type="entry name" value="EamA"/>
    <property type="match status" value="2"/>
</dbReference>
<dbReference type="PANTHER" id="PTHR42920:SF5">
    <property type="entry name" value="EAMA DOMAIN-CONTAINING PROTEIN"/>
    <property type="match status" value="1"/>
</dbReference>
<feature type="transmembrane region" description="Helical" evidence="7">
    <location>
        <begin position="276"/>
        <end position="296"/>
    </location>
</feature>
<evidence type="ECO:0000256" key="6">
    <source>
        <dbReference type="ARBA" id="ARBA00023136"/>
    </source>
</evidence>
<feature type="transmembrane region" description="Helical" evidence="7">
    <location>
        <begin position="220"/>
        <end position="238"/>
    </location>
</feature>
<reference evidence="9 10" key="1">
    <citation type="submission" date="2016-10" db="EMBL/GenBank/DDBJ databases">
        <authorList>
            <person name="de Groot N.N."/>
        </authorList>
    </citation>
    <scope>NUCLEOTIDE SEQUENCE [LARGE SCALE GENOMIC DNA]</scope>
    <source>
        <strain evidence="9 10">DSM 5522</strain>
    </source>
</reference>
<organism evidence="9 10">
    <name type="scientific">Acetitomaculum ruminis DSM 5522</name>
    <dbReference type="NCBI Taxonomy" id="1120918"/>
    <lineage>
        <taxon>Bacteria</taxon>
        <taxon>Bacillati</taxon>
        <taxon>Bacillota</taxon>
        <taxon>Clostridia</taxon>
        <taxon>Lachnospirales</taxon>
        <taxon>Lachnospiraceae</taxon>
        <taxon>Acetitomaculum</taxon>
    </lineage>
</organism>
<evidence type="ECO:0000256" key="2">
    <source>
        <dbReference type="ARBA" id="ARBA00007362"/>
    </source>
</evidence>
<evidence type="ECO:0000256" key="3">
    <source>
        <dbReference type="ARBA" id="ARBA00022475"/>
    </source>
</evidence>
<evidence type="ECO:0000256" key="1">
    <source>
        <dbReference type="ARBA" id="ARBA00004651"/>
    </source>
</evidence>
<protein>
    <submittedName>
        <fullName evidence="9">EamA-like transporter family protein</fullName>
    </submittedName>
</protein>
<dbReference type="Proteomes" id="UP000198838">
    <property type="component" value="Unassembled WGS sequence"/>
</dbReference>
<proteinExistence type="inferred from homology"/>
<dbReference type="PANTHER" id="PTHR42920">
    <property type="entry name" value="OS03G0707200 PROTEIN-RELATED"/>
    <property type="match status" value="1"/>
</dbReference>
<sequence length="317" mass="34680">MERQIKGSLLLLTTAIIWGLAFVAQSKGMDYIGPFTYNMARHFIAFFVMIPIVVFFRKKSLKDNPKNKEEIAIMNKNSLMGGVFCGIVLGFAGAFQQIGLTMTTAGKTGFISALYIVIVPILGIFLKKPLQKSIVFCLFLAITGFYLLCVKEGFDISPGDVLCLFCAIGFSFHILIVDHYSLKSLDGVLMSCVQFLIAGIISAILTFIFENPSISSIWDAKLTILYAAILSSCLGYTFQIIGQGFTPPAIATLIMSLESVFAALFGAIFLKESLSPKELAGCVLVFVAVILAQLPLPKAKKIFSIFNKKGCLKIKNR</sequence>
<dbReference type="AlphaFoldDB" id="A0A1I0ZRY7"/>
<dbReference type="SUPFAM" id="SSF103481">
    <property type="entry name" value="Multidrug resistance efflux transporter EmrE"/>
    <property type="match status" value="1"/>
</dbReference>
<feature type="transmembrane region" description="Helical" evidence="7">
    <location>
        <begin position="133"/>
        <end position="150"/>
    </location>
</feature>
<comment type="similarity">
    <text evidence="2">Belongs to the EamA transporter family.</text>
</comment>
<feature type="domain" description="EamA" evidence="8">
    <location>
        <begin position="158"/>
        <end position="291"/>
    </location>
</feature>
<feature type="domain" description="EamA" evidence="8">
    <location>
        <begin position="6"/>
        <end position="148"/>
    </location>
</feature>
<evidence type="ECO:0000259" key="8">
    <source>
        <dbReference type="Pfam" id="PF00892"/>
    </source>
</evidence>
<feature type="transmembrane region" description="Helical" evidence="7">
    <location>
        <begin position="188"/>
        <end position="208"/>
    </location>
</feature>
<dbReference type="InterPro" id="IPR037185">
    <property type="entry name" value="EmrE-like"/>
</dbReference>
<evidence type="ECO:0000313" key="10">
    <source>
        <dbReference type="Proteomes" id="UP000198838"/>
    </source>
</evidence>
<keyword evidence="6 7" id="KW-0472">Membrane</keyword>
<dbReference type="Gene3D" id="1.10.3730.20">
    <property type="match status" value="1"/>
</dbReference>
<keyword evidence="3" id="KW-1003">Cell membrane</keyword>
<dbReference type="OrthoDB" id="9804865at2"/>
<feature type="transmembrane region" description="Helical" evidence="7">
    <location>
        <begin position="77"/>
        <end position="96"/>
    </location>
</feature>
<evidence type="ECO:0000256" key="7">
    <source>
        <dbReference type="SAM" id="Phobius"/>
    </source>
</evidence>
<feature type="transmembrane region" description="Helical" evidence="7">
    <location>
        <begin position="108"/>
        <end position="126"/>
    </location>
</feature>